<comment type="caution">
    <text evidence="1">The sequence shown here is derived from an EMBL/GenBank/DDBJ whole genome shotgun (WGS) entry which is preliminary data.</text>
</comment>
<dbReference type="EMBL" id="BGZK01000545">
    <property type="protein sequence ID" value="GBP49485.1"/>
    <property type="molecule type" value="Genomic_DNA"/>
</dbReference>
<protein>
    <submittedName>
        <fullName evidence="1">Uncharacterized protein</fullName>
    </submittedName>
</protein>
<keyword evidence="2" id="KW-1185">Reference proteome</keyword>
<sequence length="121" mass="14062">MRSGALIIRPTEKEMYAKILERIMKVIPIDQVRTTVDKICKAVAEVMLMTLSKKSTDIVKQVDKQKNMKILQFKLNHCGAAYDLFMQTMRELKLDLVLITEPYRYLSNQLWEPDSTIKAVI</sequence>
<dbReference type="InterPro" id="IPR036691">
    <property type="entry name" value="Endo/exonu/phosph_ase_sf"/>
</dbReference>
<dbReference type="AlphaFoldDB" id="A0A4C1WH84"/>
<organism evidence="1 2">
    <name type="scientific">Eumeta variegata</name>
    <name type="common">Bagworm moth</name>
    <name type="synonym">Eumeta japonica</name>
    <dbReference type="NCBI Taxonomy" id="151549"/>
    <lineage>
        <taxon>Eukaryota</taxon>
        <taxon>Metazoa</taxon>
        <taxon>Ecdysozoa</taxon>
        <taxon>Arthropoda</taxon>
        <taxon>Hexapoda</taxon>
        <taxon>Insecta</taxon>
        <taxon>Pterygota</taxon>
        <taxon>Neoptera</taxon>
        <taxon>Endopterygota</taxon>
        <taxon>Lepidoptera</taxon>
        <taxon>Glossata</taxon>
        <taxon>Ditrysia</taxon>
        <taxon>Tineoidea</taxon>
        <taxon>Psychidae</taxon>
        <taxon>Oiketicinae</taxon>
        <taxon>Eumeta</taxon>
    </lineage>
</organism>
<accession>A0A4C1WH84</accession>
<name>A0A4C1WH84_EUMVA</name>
<evidence type="ECO:0000313" key="2">
    <source>
        <dbReference type="Proteomes" id="UP000299102"/>
    </source>
</evidence>
<dbReference type="SUPFAM" id="SSF56219">
    <property type="entry name" value="DNase I-like"/>
    <property type="match status" value="1"/>
</dbReference>
<evidence type="ECO:0000313" key="1">
    <source>
        <dbReference type="EMBL" id="GBP49485.1"/>
    </source>
</evidence>
<gene>
    <name evidence="1" type="ORF">EVAR_25700_1</name>
</gene>
<dbReference type="OrthoDB" id="415822at2759"/>
<proteinExistence type="predicted"/>
<dbReference type="Proteomes" id="UP000299102">
    <property type="component" value="Unassembled WGS sequence"/>
</dbReference>
<reference evidence="1 2" key="1">
    <citation type="journal article" date="2019" name="Commun. Biol.">
        <title>The bagworm genome reveals a unique fibroin gene that provides high tensile strength.</title>
        <authorList>
            <person name="Kono N."/>
            <person name="Nakamura H."/>
            <person name="Ohtoshi R."/>
            <person name="Tomita M."/>
            <person name="Numata K."/>
            <person name="Arakawa K."/>
        </authorList>
    </citation>
    <scope>NUCLEOTIDE SEQUENCE [LARGE SCALE GENOMIC DNA]</scope>
</reference>